<dbReference type="PANTHER" id="PTHR33162:SF1">
    <property type="entry name" value="SEC-INDEPENDENT PROTEIN TRANSLOCASE PROTEIN TATA, CHLOROPLASTIC"/>
    <property type="match status" value="1"/>
</dbReference>
<feature type="signal peptide" evidence="9">
    <location>
        <begin position="1"/>
        <end position="16"/>
    </location>
</feature>
<dbReference type="GO" id="GO:0016020">
    <property type="term" value="C:membrane"/>
    <property type="evidence" value="ECO:0007669"/>
    <property type="project" value="UniProtKB-SubCell"/>
</dbReference>
<gene>
    <name evidence="10" type="ORF">DSPE1174_LOCUS14705</name>
</gene>
<dbReference type="PANTHER" id="PTHR33162">
    <property type="entry name" value="SEC-INDEPENDENT PROTEIN TRANSLOCASE PROTEIN TATA, CHLOROPLASTIC"/>
    <property type="match status" value="1"/>
</dbReference>
<evidence type="ECO:0000256" key="9">
    <source>
        <dbReference type="SAM" id="SignalP"/>
    </source>
</evidence>
<evidence type="ECO:0000256" key="7">
    <source>
        <dbReference type="ARBA" id="ARBA00023136"/>
    </source>
</evidence>
<keyword evidence="5" id="KW-1133">Transmembrane helix</keyword>
<feature type="chain" id="PRO_5031052737" evidence="9">
    <location>
        <begin position="17"/>
        <end position="216"/>
    </location>
</feature>
<keyword evidence="4" id="KW-0653">Protein transport</keyword>
<sequence>MYSRLGLLACLAPVAAFAFPRPLASMRTTSFPSTLSPHHGLQRRVSQFEGASLAPKRTRRSACRLSMGLFGLGVPEIAVIIAVTAFVVGPQALADQARKLGENVGEFQQIPEGFKEGFEDTSSSPDTLKLAREAGQGLMSAKDSLKDMAGEYSEVASEFATGVQQGAREANKDLVGGLEETNKIVAQGRVQVKELLTTPQKPASPDTIVPEVMDKK</sequence>
<keyword evidence="7" id="KW-0472">Membrane</keyword>
<dbReference type="Pfam" id="PF02416">
    <property type="entry name" value="TatA_B_E"/>
    <property type="match status" value="1"/>
</dbReference>
<dbReference type="Gene3D" id="1.20.5.3310">
    <property type="match status" value="1"/>
</dbReference>
<keyword evidence="9" id="KW-0732">Signal</keyword>
<dbReference type="GO" id="GO:0015031">
    <property type="term" value="P:protein transport"/>
    <property type="evidence" value="ECO:0007669"/>
    <property type="project" value="UniProtKB-KW"/>
</dbReference>
<dbReference type="EMBL" id="HBGS01028914">
    <property type="protein sequence ID" value="CAD9425598.1"/>
    <property type="molecule type" value="Transcribed_RNA"/>
</dbReference>
<dbReference type="AlphaFoldDB" id="A0A7S2CH73"/>
<evidence type="ECO:0000256" key="8">
    <source>
        <dbReference type="SAM" id="MobiDB-lite"/>
    </source>
</evidence>
<organism evidence="10">
    <name type="scientific">Octactis speculum</name>
    <dbReference type="NCBI Taxonomy" id="3111310"/>
    <lineage>
        <taxon>Eukaryota</taxon>
        <taxon>Sar</taxon>
        <taxon>Stramenopiles</taxon>
        <taxon>Ochrophyta</taxon>
        <taxon>Dictyochophyceae</taxon>
        <taxon>Dictyochales</taxon>
        <taxon>Dictyochaceae</taxon>
        <taxon>Octactis</taxon>
    </lineage>
</organism>
<evidence type="ECO:0000256" key="3">
    <source>
        <dbReference type="ARBA" id="ARBA00022692"/>
    </source>
</evidence>
<evidence type="ECO:0000256" key="6">
    <source>
        <dbReference type="ARBA" id="ARBA00023010"/>
    </source>
</evidence>
<evidence type="ECO:0000313" key="10">
    <source>
        <dbReference type="EMBL" id="CAD9425598.1"/>
    </source>
</evidence>
<feature type="region of interest" description="Disordered" evidence="8">
    <location>
        <begin position="197"/>
        <end position="216"/>
    </location>
</feature>
<accession>A0A7S2CH73</accession>
<keyword evidence="2" id="KW-0813">Transport</keyword>
<evidence type="ECO:0000256" key="4">
    <source>
        <dbReference type="ARBA" id="ARBA00022927"/>
    </source>
</evidence>
<reference evidence="10" key="1">
    <citation type="submission" date="2021-01" db="EMBL/GenBank/DDBJ databases">
        <authorList>
            <person name="Corre E."/>
            <person name="Pelletier E."/>
            <person name="Niang G."/>
            <person name="Scheremetjew M."/>
            <person name="Finn R."/>
            <person name="Kale V."/>
            <person name="Holt S."/>
            <person name="Cochrane G."/>
            <person name="Meng A."/>
            <person name="Brown T."/>
            <person name="Cohen L."/>
        </authorList>
    </citation>
    <scope>NUCLEOTIDE SEQUENCE</scope>
    <source>
        <strain evidence="10">CCMP1381</strain>
    </source>
</reference>
<evidence type="ECO:0000256" key="5">
    <source>
        <dbReference type="ARBA" id="ARBA00022989"/>
    </source>
</evidence>
<keyword evidence="6" id="KW-0811">Translocation</keyword>
<evidence type="ECO:0000256" key="2">
    <source>
        <dbReference type="ARBA" id="ARBA00022448"/>
    </source>
</evidence>
<evidence type="ECO:0000256" key="1">
    <source>
        <dbReference type="ARBA" id="ARBA00004167"/>
    </source>
</evidence>
<keyword evidence="3" id="KW-0812">Transmembrane</keyword>
<protein>
    <submittedName>
        <fullName evidence="10">Uncharacterized protein</fullName>
    </submittedName>
</protein>
<name>A0A7S2CH73_9STRA</name>
<dbReference type="InterPro" id="IPR003369">
    <property type="entry name" value="TatA/B/E"/>
</dbReference>
<comment type="subcellular location">
    <subcellularLocation>
        <location evidence="1">Membrane</location>
        <topology evidence="1">Single-pass membrane protein</topology>
    </subcellularLocation>
</comment>
<proteinExistence type="predicted"/>